<sequence length="175" mass="18407">MAGSIDRVTKAAADSGLDIEIRRMGASTRTAEEAAAQRGCTVAQIVKSLVFQGEASGKLFLFLVSGSNQLDLAKAAALTGEPLKRADPRQIRDETGFAIGGVAPIGHLIAIPAFADETLLGFDRIWAAAGAHDAVFAAEPHANDQGSAGCRSDAGSLNRTPDPIRRRWRWARAAV</sequence>
<evidence type="ECO:0000313" key="2">
    <source>
        <dbReference type="EMBL" id="PAQ06799.1"/>
    </source>
</evidence>
<keyword evidence="3" id="KW-1185">Reference proteome</keyword>
<accession>A0A271LFD2</accession>
<dbReference type="EMBL" id="NPKJ01000062">
    <property type="protein sequence ID" value="PAQ06799.1"/>
    <property type="molecule type" value="Genomic_DNA"/>
</dbReference>
<dbReference type="RefSeq" id="WP_095494849.1">
    <property type="nucleotide sequence ID" value="NZ_NPKJ01000062.1"/>
</dbReference>
<dbReference type="CDD" id="cd04333">
    <property type="entry name" value="ProX_deacylase"/>
    <property type="match status" value="1"/>
</dbReference>
<organism evidence="2 3">
    <name type="scientific">Mesorhizobium temperatum</name>
    <dbReference type="NCBI Taxonomy" id="241416"/>
    <lineage>
        <taxon>Bacteria</taxon>
        <taxon>Pseudomonadati</taxon>
        <taxon>Pseudomonadota</taxon>
        <taxon>Alphaproteobacteria</taxon>
        <taxon>Hyphomicrobiales</taxon>
        <taxon>Phyllobacteriaceae</taxon>
        <taxon>Mesorhizobium</taxon>
    </lineage>
</organism>
<dbReference type="Proteomes" id="UP000216442">
    <property type="component" value="Unassembled WGS sequence"/>
</dbReference>
<protein>
    <recommendedName>
        <fullName evidence="1">YbaK/aminoacyl-tRNA synthetase-associated domain-containing protein</fullName>
    </recommendedName>
</protein>
<dbReference type="PANTHER" id="PTHR30411:SF1">
    <property type="entry name" value="CYTOPLASMIC PROTEIN"/>
    <property type="match status" value="1"/>
</dbReference>
<dbReference type="GO" id="GO:0002161">
    <property type="term" value="F:aminoacyl-tRNA deacylase activity"/>
    <property type="evidence" value="ECO:0007669"/>
    <property type="project" value="InterPro"/>
</dbReference>
<dbReference type="AlphaFoldDB" id="A0A271LFD2"/>
<dbReference type="InterPro" id="IPR036754">
    <property type="entry name" value="YbaK/aa-tRNA-synt-asso_dom_sf"/>
</dbReference>
<dbReference type="SUPFAM" id="SSF55826">
    <property type="entry name" value="YbaK/ProRS associated domain"/>
    <property type="match status" value="1"/>
</dbReference>
<dbReference type="Pfam" id="PF04073">
    <property type="entry name" value="tRNA_edit"/>
    <property type="match status" value="1"/>
</dbReference>
<feature type="domain" description="YbaK/aminoacyl-tRNA synthetase-associated" evidence="1">
    <location>
        <begin position="27"/>
        <end position="138"/>
    </location>
</feature>
<dbReference type="OrthoDB" id="9798760at2"/>
<dbReference type="Gene3D" id="3.90.960.10">
    <property type="entry name" value="YbaK/aminoacyl-tRNA synthetase-associated domain"/>
    <property type="match status" value="1"/>
</dbReference>
<evidence type="ECO:0000259" key="1">
    <source>
        <dbReference type="Pfam" id="PF04073"/>
    </source>
</evidence>
<dbReference type="PANTHER" id="PTHR30411">
    <property type="entry name" value="CYTOPLASMIC PROTEIN"/>
    <property type="match status" value="1"/>
</dbReference>
<comment type="caution">
    <text evidence="2">The sequence shown here is derived from an EMBL/GenBank/DDBJ whole genome shotgun (WGS) entry which is preliminary data.</text>
</comment>
<name>A0A271LFD2_9HYPH</name>
<proteinExistence type="predicted"/>
<dbReference type="InterPro" id="IPR007214">
    <property type="entry name" value="YbaK/aa-tRNA-synth-assoc-dom"/>
</dbReference>
<evidence type="ECO:0000313" key="3">
    <source>
        <dbReference type="Proteomes" id="UP000216442"/>
    </source>
</evidence>
<gene>
    <name evidence="2" type="ORF">CIT26_23710</name>
</gene>
<reference evidence="2 3" key="1">
    <citation type="submission" date="2017-08" db="EMBL/GenBank/DDBJ databases">
        <title>Mesorhizobium wenxinae sp. nov., a novel rhizobial species isolated from root nodules of chickpea (Cicer arietinum L.).</title>
        <authorList>
            <person name="Zhang J."/>
        </authorList>
    </citation>
    <scope>NUCLEOTIDE SEQUENCE [LARGE SCALE GENOMIC DNA]</scope>
    <source>
        <strain evidence="2 3">SDW018</strain>
    </source>
</reference>